<keyword evidence="4" id="KW-0418">Kinase</keyword>
<dbReference type="SUPFAM" id="SSF53613">
    <property type="entry name" value="Ribokinase-like"/>
    <property type="match status" value="1"/>
</dbReference>
<dbReference type="CDD" id="cd01164">
    <property type="entry name" value="FruK_PfkB_like"/>
    <property type="match status" value="1"/>
</dbReference>
<dbReference type="InterPro" id="IPR029056">
    <property type="entry name" value="Ribokinase-like"/>
</dbReference>
<dbReference type="PIRSF" id="PIRSF000535">
    <property type="entry name" value="1PFK/6PFK/LacC"/>
    <property type="match status" value="1"/>
</dbReference>
<dbReference type="Pfam" id="PF00294">
    <property type="entry name" value="PfkB"/>
    <property type="match status" value="1"/>
</dbReference>
<organism evidence="9 10">
    <name type="scientific">Thiohalocapsa halophila</name>
    <dbReference type="NCBI Taxonomy" id="69359"/>
    <lineage>
        <taxon>Bacteria</taxon>
        <taxon>Pseudomonadati</taxon>
        <taxon>Pseudomonadota</taxon>
        <taxon>Gammaproteobacteria</taxon>
        <taxon>Chromatiales</taxon>
        <taxon>Chromatiaceae</taxon>
        <taxon>Thiohalocapsa</taxon>
    </lineage>
</organism>
<dbReference type="Gene3D" id="3.40.1190.20">
    <property type="match status" value="1"/>
</dbReference>
<evidence type="ECO:0000256" key="1">
    <source>
        <dbReference type="ARBA" id="ARBA00010688"/>
    </source>
</evidence>
<keyword evidence="10" id="KW-1185">Reference proteome</keyword>
<dbReference type="PANTHER" id="PTHR46566:SF2">
    <property type="entry name" value="ATP-DEPENDENT 6-PHOSPHOFRUCTOKINASE ISOZYME 2"/>
    <property type="match status" value="1"/>
</dbReference>
<evidence type="ECO:0000256" key="7">
    <source>
        <dbReference type="SAM" id="MobiDB-lite"/>
    </source>
</evidence>
<dbReference type="Proteomes" id="UP000748752">
    <property type="component" value="Unassembled WGS sequence"/>
</dbReference>
<evidence type="ECO:0000256" key="5">
    <source>
        <dbReference type="ARBA" id="ARBA00022840"/>
    </source>
</evidence>
<accession>A0ABS1CN45</accession>
<sequence>MAAIVTLTMNPALDLTSDTEALDPGHKTRCEPPRRTPGGGGINVARGLKDLGDDVRAVYPSGGPTGEAFNRLLAELGVPAERLPIAGDLRQNLSLRVHDTGEVLHLVFPGPTLQQREWQACGDAVANLDPAPELVVMSGSLPRDMPLDFYAGVARRAAERGSRVVLDTNGPALRATLDAGAPLYLIKPNRNECRELLDLPDGDGEPGPDDYLVAMDRLIRDGAAEAVVVTLGAQGAVLASDGLHAHLRPPAIEGRAPVGAGDSFVSALVHRLAAGGELLAAAIDGVAAAAAAVKTRDTRLFRPDDLAALRAEVEVRHASIDERKNS</sequence>
<feature type="domain" description="Carbohydrate kinase PfkB" evidence="8">
    <location>
        <begin position="13"/>
        <end position="300"/>
    </location>
</feature>
<gene>
    <name evidence="9" type="ORF">CKO31_21840</name>
</gene>
<evidence type="ECO:0000256" key="6">
    <source>
        <dbReference type="PIRNR" id="PIRNR000535"/>
    </source>
</evidence>
<dbReference type="PROSITE" id="PS00583">
    <property type="entry name" value="PFKB_KINASES_1"/>
    <property type="match status" value="1"/>
</dbReference>
<feature type="compositionally biased region" description="Basic and acidic residues" evidence="7">
    <location>
        <begin position="23"/>
        <end position="34"/>
    </location>
</feature>
<comment type="caution">
    <text evidence="9">The sequence shown here is derived from an EMBL/GenBank/DDBJ whole genome shotgun (WGS) entry which is preliminary data.</text>
</comment>
<dbReference type="InterPro" id="IPR011611">
    <property type="entry name" value="PfkB_dom"/>
</dbReference>
<protein>
    <recommendedName>
        <fullName evidence="6">Phosphofructokinase</fullName>
    </recommendedName>
</protein>
<evidence type="ECO:0000313" key="9">
    <source>
        <dbReference type="EMBL" id="MBK1633345.1"/>
    </source>
</evidence>
<feature type="region of interest" description="Disordered" evidence="7">
    <location>
        <begin position="16"/>
        <end position="41"/>
    </location>
</feature>
<name>A0ABS1CN45_9GAMM</name>
<keyword evidence="5" id="KW-0067">ATP-binding</keyword>
<evidence type="ECO:0000259" key="8">
    <source>
        <dbReference type="Pfam" id="PF00294"/>
    </source>
</evidence>
<dbReference type="RefSeq" id="WP_200241687.1">
    <property type="nucleotide sequence ID" value="NZ_NRRV01000080.1"/>
</dbReference>
<evidence type="ECO:0000256" key="3">
    <source>
        <dbReference type="ARBA" id="ARBA00022741"/>
    </source>
</evidence>
<evidence type="ECO:0000256" key="4">
    <source>
        <dbReference type="ARBA" id="ARBA00022777"/>
    </source>
</evidence>
<keyword evidence="3" id="KW-0547">Nucleotide-binding</keyword>
<dbReference type="InterPro" id="IPR002173">
    <property type="entry name" value="Carboh/pur_kinase_PfkB_CS"/>
</dbReference>
<keyword evidence="2 6" id="KW-0808">Transferase</keyword>
<comment type="similarity">
    <text evidence="1 6">Belongs to the carbohydrate kinase PfkB family.</text>
</comment>
<reference evidence="9 10" key="1">
    <citation type="journal article" date="2020" name="Microorganisms">
        <title>Osmotic Adaptation and Compatible Solute Biosynthesis of Phototrophic Bacteria as Revealed from Genome Analyses.</title>
        <authorList>
            <person name="Imhoff J.F."/>
            <person name="Rahn T."/>
            <person name="Kunzel S."/>
            <person name="Keller A."/>
            <person name="Neulinger S.C."/>
        </authorList>
    </citation>
    <scope>NUCLEOTIDE SEQUENCE [LARGE SCALE GENOMIC DNA]</scope>
    <source>
        <strain evidence="9 10">DSM 6210</strain>
    </source>
</reference>
<evidence type="ECO:0000256" key="2">
    <source>
        <dbReference type="ARBA" id="ARBA00022679"/>
    </source>
</evidence>
<dbReference type="InterPro" id="IPR017583">
    <property type="entry name" value="Tagatose/fructose_Pkinase"/>
</dbReference>
<evidence type="ECO:0000313" key="10">
    <source>
        <dbReference type="Proteomes" id="UP000748752"/>
    </source>
</evidence>
<dbReference type="NCBIfam" id="TIGR03168">
    <property type="entry name" value="1-PFK"/>
    <property type="match status" value="1"/>
</dbReference>
<dbReference type="PANTHER" id="PTHR46566">
    <property type="entry name" value="1-PHOSPHOFRUCTOKINASE-RELATED"/>
    <property type="match status" value="1"/>
</dbReference>
<proteinExistence type="inferred from homology"/>
<dbReference type="EMBL" id="NRRV01000080">
    <property type="protein sequence ID" value="MBK1633345.1"/>
    <property type="molecule type" value="Genomic_DNA"/>
</dbReference>